<dbReference type="Pfam" id="PF00852">
    <property type="entry name" value="Glyco_transf_10"/>
    <property type="match status" value="1"/>
</dbReference>
<dbReference type="AlphaFoldDB" id="A0A4R5UQS3"/>
<dbReference type="Proteomes" id="UP000295301">
    <property type="component" value="Unassembled WGS sequence"/>
</dbReference>
<evidence type="ECO:0000259" key="4">
    <source>
        <dbReference type="Pfam" id="PF00852"/>
    </source>
</evidence>
<organism evidence="5 6">
    <name type="scientific">Antarcticimicrobium luteum</name>
    <dbReference type="NCBI Taxonomy" id="2547397"/>
    <lineage>
        <taxon>Bacteria</taxon>
        <taxon>Pseudomonadati</taxon>
        <taxon>Pseudomonadota</taxon>
        <taxon>Alphaproteobacteria</taxon>
        <taxon>Rhodobacterales</taxon>
        <taxon>Paracoccaceae</taxon>
        <taxon>Antarcticimicrobium</taxon>
    </lineage>
</organism>
<comment type="similarity">
    <text evidence="1">Belongs to the glycosyltransferase 10 family.</text>
</comment>
<dbReference type="PANTHER" id="PTHR11929">
    <property type="entry name" value="ALPHA- 1,3 -FUCOSYLTRANSFERASE"/>
    <property type="match status" value="1"/>
</dbReference>
<proteinExistence type="inferred from homology"/>
<evidence type="ECO:0000256" key="3">
    <source>
        <dbReference type="ARBA" id="ARBA00022679"/>
    </source>
</evidence>
<dbReference type="EMBL" id="SMUV01000074">
    <property type="protein sequence ID" value="TDK41275.1"/>
    <property type="molecule type" value="Genomic_DNA"/>
</dbReference>
<dbReference type="PANTHER" id="PTHR11929:SF194">
    <property type="entry name" value="ALPHA-(1,3)-FUCOSYLTRANSFERASE 10"/>
    <property type="match status" value="1"/>
</dbReference>
<gene>
    <name evidence="5" type="ORF">E1832_21560</name>
</gene>
<comment type="caution">
    <text evidence="5">The sequence shown here is derived from an EMBL/GenBank/DDBJ whole genome shotgun (WGS) entry which is preliminary data.</text>
</comment>
<dbReference type="SUPFAM" id="SSF53756">
    <property type="entry name" value="UDP-Glycosyltransferase/glycogen phosphorylase"/>
    <property type="match status" value="1"/>
</dbReference>
<dbReference type="OrthoDB" id="9791032at2"/>
<keyword evidence="3" id="KW-0808">Transferase</keyword>
<keyword evidence="6" id="KW-1185">Reference proteome</keyword>
<name>A0A4R5UQS3_9RHOB</name>
<dbReference type="GO" id="GO:0016020">
    <property type="term" value="C:membrane"/>
    <property type="evidence" value="ECO:0007669"/>
    <property type="project" value="InterPro"/>
</dbReference>
<dbReference type="InterPro" id="IPR055270">
    <property type="entry name" value="Glyco_tran_10_C"/>
</dbReference>
<dbReference type="InterPro" id="IPR038577">
    <property type="entry name" value="GT10-like_C_sf"/>
</dbReference>
<dbReference type="InterPro" id="IPR001503">
    <property type="entry name" value="Glyco_trans_10"/>
</dbReference>
<dbReference type="GO" id="GO:0046920">
    <property type="term" value="F:alpha-(1-&gt;3)-fucosyltransferase activity"/>
    <property type="evidence" value="ECO:0007669"/>
    <property type="project" value="TreeGrafter"/>
</dbReference>
<accession>A0A4R5UQS3</accession>
<evidence type="ECO:0000313" key="6">
    <source>
        <dbReference type="Proteomes" id="UP000295301"/>
    </source>
</evidence>
<reference evidence="5 6" key="1">
    <citation type="submission" date="2019-03" db="EMBL/GenBank/DDBJ databases">
        <title>Ruegeria lutea sp. nov., a novel strain, isolated from marine sediment, the Masan Bay, South Korea.</title>
        <authorList>
            <person name="Kim J."/>
            <person name="Kim D.-Y."/>
            <person name="Lee S.-S."/>
        </authorList>
    </citation>
    <scope>NUCLEOTIDE SEQUENCE [LARGE SCALE GENOMIC DNA]</scope>
    <source>
        <strain evidence="5 6">318-1</strain>
    </source>
</reference>
<evidence type="ECO:0000313" key="5">
    <source>
        <dbReference type="EMBL" id="TDK41275.1"/>
    </source>
</evidence>
<evidence type="ECO:0000256" key="2">
    <source>
        <dbReference type="ARBA" id="ARBA00022676"/>
    </source>
</evidence>
<dbReference type="Gene3D" id="3.40.50.11660">
    <property type="entry name" value="Glycosyl transferase family 10, C-terminal domain"/>
    <property type="match status" value="1"/>
</dbReference>
<feature type="domain" description="Fucosyltransferase C-terminal" evidence="4">
    <location>
        <begin position="142"/>
        <end position="261"/>
    </location>
</feature>
<sequence length="377" mass="43086">MKMAASPVLVHVFTDAPEAVFIKQFPGAIPELEGFRFSFGPQVPDAIDVLIVFNRASYSLGTRLPVARTAFIAAEPEAIHPYSARYLDQFGIVVSATSKHLSTRHWKTAPSWYWFAGIDFSKPWELEYMKGHDYFAALPVPEKRDRISVVTSNKVFTDYHKKRVAFLDAIIDRIPEHLEIFGRGYRSVDDKAEALLPCKYHLALENSHGDDTWTEKLADPLLCWALPFYSGCTNVETYFPQGSFVYVDLDDPQRMADQMVKAVRDDLWSRSLGAIEAARQRLLREHSLAFQLLRLARSAHQAPAPDPAAPMRYIWSEKSLWPEPGARGNLADWALRNGLMTFDRGIELKTLGLRRRLEAARTRRRQRRLARLENRTP</sequence>
<protein>
    <recommendedName>
        <fullName evidence="4">Fucosyltransferase C-terminal domain-containing protein</fullName>
    </recommendedName>
</protein>
<evidence type="ECO:0000256" key="1">
    <source>
        <dbReference type="ARBA" id="ARBA00008919"/>
    </source>
</evidence>
<keyword evidence="2" id="KW-0328">Glycosyltransferase</keyword>